<evidence type="ECO:0000259" key="6">
    <source>
        <dbReference type="PROSITE" id="PS50011"/>
    </source>
</evidence>
<evidence type="ECO:0000256" key="1">
    <source>
        <dbReference type="ARBA" id="ARBA00022679"/>
    </source>
</evidence>
<organism evidence="7 8">
    <name type="scientific">Roseateles koreensis</name>
    <dbReference type="NCBI Taxonomy" id="2987526"/>
    <lineage>
        <taxon>Bacteria</taxon>
        <taxon>Pseudomonadati</taxon>
        <taxon>Pseudomonadota</taxon>
        <taxon>Betaproteobacteria</taxon>
        <taxon>Burkholderiales</taxon>
        <taxon>Sphaerotilaceae</taxon>
        <taxon>Roseateles</taxon>
    </lineage>
</organism>
<dbReference type="PROSITE" id="PS50011">
    <property type="entry name" value="PROTEIN_KINASE_DOM"/>
    <property type="match status" value="1"/>
</dbReference>
<proteinExistence type="predicted"/>
<evidence type="ECO:0000256" key="3">
    <source>
        <dbReference type="ARBA" id="ARBA00022777"/>
    </source>
</evidence>
<dbReference type="EMBL" id="JAQQXS010000005">
    <property type="protein sequence ID" value="MDC8784974.1"/>
    <property type="molecule type" value="Genomic_DNA"/>
</dbReference>
<dbReference type="Gene3D" id="1.10.510.10">
    <property type="entry name" value="Transferase(Phosphotransferase) domain 1"/>
    <property type="match status" value="1"/>
</dbReference>
<dbReference type="SUPFAM" id="SSF56112">
    <property type="entry name" value="Protein kinase-like (PK-like)"/>
    <property type="match status" value="1"/>
</dbReference>
<feature type="domain" description="Protein kinase" evidence="6">
    <location>
        <begin position="1"/>
        <end position="267"/>
    </location>
</feature>
<evidence type="ECO:0000313" key="8">
    <source>
        <dbReference type="Proteomes" id="UP001219862"/>
    </source>
</evidence>
<accession>A0ABT5KPY0</accession>
<keyword evidence="4" id="KW-0067">ATP-binding</keyword>
<feature type="compositionally biased region" description="Low complexity" evidence="5">
    <location>
        <begin position="355"/>
        <end position="374"/>
    </location>
</feature>
<reference evidence="7 8" key="1">
    <citation type="submission" date="2022-10" db="EMBL/GenBank/DDBJ databases">
        <title>paucibacter sp. hw8 Genome sequencing.</title>
        <authorList>
            <person name="Park S."/>
        </authorList>
    </citation>
    <scope>NUCLEOTIDE SEQUENCE [LARGE SCALE GENOMIC DNA]</scope>
    <source>
        <strain evidence="8">hw8</strain>
    </source>
</reference>
<sequence length="460" mass="48289">MSEGLALGVWRVRSALESGGVAPWGSSGQPAQWYGVSHALAKDQTAVASILPRDERSIAVMLRFGDLAAEFEQLSHPALAPPTDSGVTPTGQPYLIFERGQGRPLLQAAAALPLRERLALLLQFCEALRAAHQQGWLWAEIDPSMVWLGHDHQVRLMALGLMRMAEPSSPFEHVMALSSAAGYASPEILAGEVPNLGSEVFGVGALLRALVMGEAMAGVAGSGDVEPALSPKAQFSLDALIHKALAPQPEFRYASVDDFSNDLKAWLAGQDHSALSFKPMPELREPLAVAIESTVSPWSPARSGGRWLAALVLLGVLMAGAWVARDVLRVQWQHFAAKGPDSELAALRPSVAAALPSDPQPVSLQQQQQPGKPVDLTDAPPEPARDTATLVPTGHGDTRPALKSMGKAAVKTQGYGIKPDLSAASGVVPGEGGTFDPNAESPLSAAAQEAPPVASGALRP</sequence>
<name>A0ABT5KPY0_9BURK</name>
<dbReference type="InterPro" id="IPR000719">
    <property type="entry name" value="Prot_kinase_dom"/>
</dbReference>
<protein>
    <recommendedName>
        <fullName evidence="6">Protein kinase domain-containing protein</fullName>
    </recommendedName>
</protein>
<dbReference type="Proteomes" id="UP001219862">
    <property type="component" value="Unassembled WGS sequence"/>
</dbReference>
<comment type="caution">
    <text evidence="7">The sequence shown here is derived from an EMBL/GenBank/DDBJ whole genome shotgun (WGS) entry which is preliminary data.</text>
</comment>
<keyword evidence="1" id="KW-0808">Transferase</keyword>
<dbReference type="PANTHER" id="PTHR43289">
    <property type="entry name" value="MITOGEN-ACTIVATED PROTEIN KINASE KINASE KINASE 20-RELATED"/>
    <property type="match status" value="1"/>
</dbReference>
<feature type="region of interest" description="Disordered" evidence="5">
    <location>
        <begin position="355"/>
        <end position="407"/>
    </location>
</feature>
<keyword evidence="3" id="KW-0418">Kinase</keyword>
<keyword evidence="2" id="KW-0547">Nucleotide-binding</keyword>
<feature type="region of interest" description="Disordered" evidence="5">
    <location>
        <begin position="419"/>
        <end position="460"/>
    </location>
</feature>
<keyword evidence="8" id="KW-1185">Reference proteome</keyword>
<evidence type="ECO:0000256" key="2">
    <source>
        <dbReference type="ARBA" id="ARBA00022741"/>
    </source>
</evidence>
<evidence type="ECO:0000256" key="4">
    <source>
        <dbReference type="ARBA" id="ARBA00022840"/>
    </source>
</evidence>
<gene>
    <name evidence="7" type="ORF">PRZ01_07200</name>
</gene>
<dbReference type="InterPro" id="IPR011009">
    <property type="entry name" value="Kinase-like_dom_sf"/>
</dbReference>
<evidence type="ECO:0000256" key="5">
    <source>
        <dbReference type="SAM" id="MobiDB-lite"/>
    </source>
</evidence>
<evidence type="ECO:0000313" key="7">
    <source>
        <dbReference type="EMBL" id="MDC8784974.1"/>
    </source>
</evidence>
<dbReference type="PANTHER" id="PTHR43289:SF6">
    <property type="entry name" value="SERINE_THREONINE-PROTEIN KINASE NEKL-3"/>
    <property type="match status" value="1"/>
</dbReference>
<dbReference type="RefSeq" id="WP_273596091.1">
    <property type="nucleotide sequence ID" value="NZ_JAQQXS010000005.1"/>
</dbReference>